<keyword evidence="1" id="KW-0472">Membrane</keyword>
<feature type="transmembrane region" description="Helical" evidence="1">
    <location>
        <begin position="6"/>
        <end position="25"/>
    </location>
</feature>
<evidence type="ECO:0000256" key="1">
    <source>
        <dbReference type="SAM" id="Phobius"/>
    </source>
</evidence>
<gene>
    <name evidence="2" type="ORF">P0Y53_04980</name>
</gene>
<accession>A0AAJ5WT40</accession>
<dbReference type="EMBL" id="CP119311">
    <property type="protein sequence ID" value="WEK36849.1"/>
    <property type="molecule type" value="Genomic_DNA"/>
</dbReference>
<dbReference type="Pfam" id="PF12732">
    <property type="entry name" value="YtxH"/>
    <property type="match status" value="1"/>
</dbReference>
<organism evidence="2 3">
    <name type="scientific">Candidatus Pseudobacter hemicellulosilyticus</name>
    <dbReference type="NCBI Taxonomy" id="3121375"/>
    <lineage>
        <taxon>Bacteria</taxon>
        <taxon>Pseudomonadati</taxon>
        <taxon>Bacteroidota</taxon>
        <taxon>Chitinophagia</taxon>
        <taxon>Chitinophagales</taxon>
        <taxon>Chitinophagaceae</taxon>
        <taxon>Pseudobacter</taxon>
    </lineage>
</organism>
<dbReference type="AlphaFoldDB" id="A0AAJ5WT40"/>
<dbReference type="Proteomes" id="UP001220610">
    <property type="component" value="Chromosome"/>
</dbReference>
<sequence>MKAKHLIIGMVAAAAVGALVGTLFAPEKGSDTRKKIVDGANDLASKVKKGLRRNHVTGDMEIGS</sequence>
<evidence type="ECO:0000313" key="3">
    <source>
        <dbReference type="Proteomes" id="UP001220610"/>
    </source>
</evidence>
<reference evidence="2" key="1">
    <citation type="submission" date="2023-03" db="EMBL/GenBank/DDBJ databases">
        <title>Andean soil-derived lignocellulolytic bacterial consortium as a source of novel taxa and putative plastic-active enzymes.</title>
        <authorList>
            <person name="Diaz-Garcia L."/>
            <person name="Chuvochina M."/>
            <person name="Feuerriegel G."/>
            <person name="Bunk B."/>
            <person name="Sproer C."/>
            <person name="Streit W.R."/>
            <person name="Rodriguez L.M."/>
            <person name="Overmann J."/>
            <person name="Jimenez D.J."/>
        </authorList>
    </citation>
    <scope>NUCLEOTIDE SEQUENCE</scope>
    <source>
        <strain evidence="2">MAG 7</strain>
    </source>
</reference>
<name>A0AAJ5WT40_9BACT</name>
<evidence type="ECO:0000313" key="2">
    <source>
        <dbReference type="EMBL" id="WEK36849.1"/>
    </source>
</evidence>
<proteinExistence type="predicted"/>
<protein>
    <submittedName>
        <fullName evidence="2">YtxH domain-containing protein</fullName>
    </submittedName>
</protein>
<dbReference type="InterPro" id="IPR024623">
    <property type="entry name" value="YtxH"/>
</dbReference>
<keyword evidence="1" id="KW-1133">Transmembrane helix</keyword>
<keyword evidence="1" id="KW-0812">Transmembrane</keyword>